<dbReference type="AlphaFoldDB" id="A0ABD3PBD2"/>
<reference evidence="3 4" key="1">
    <citation type="submission" date="2024-10" db="EMBL/GenBank/DDBJ databases">
        <title>Updated reference genomes for cyclostephanoid diatoms.</title>
        <authorList>
            <person name="Roberts W.R."/>
            <person name="Alverson A.J."/>
        </authorList>
    </citation>
    <scope>NUCLEOTIDE SEQUENCE [LARGE SCALE GENOMIC DNA]</scope>
    <source>
        <strain evidence="3 4">AJA276-08</strain>
    </source>
</reference>
<evidence type="ECO:0000313" key="3">
    <source>
        <dbReference type="EMBL" id="KAL3785066.1"/>
    </source>
</evidence>
<protein>
    <recommendedName>
        <fullName evidence="2">CRAL-TRIO domain-containing protein</fullName>
    </recommendedName>
</protein>
<keyword evidence="4" id="KW-1185">Reference proteome</keyword>
<feature type="region of interest" description="Disordered" evidence="1">
    <location>
        <begin position="141"/>
        <end position="199"/>
    </location>
</feature>
<dbReference type="CDD" id="cd00170">
    <property type="entry name" value="SEC14"/>
    <property type="match status" value="1"/>
</dbReference>
<evidence type="ECO:0000256" key="1">
    <source>
        <dbReference type="SAM" id="MobiDB-lite"/>
    </source>
</evidence>
<sequence>MTSSSGTGGNQCPIFEGLSPDIPSILTVSFASDPRGSLGVQLANHDNGLTNEMFLPGYASVGRMLDSDPTAATTATTTAAATASTTTKTTTTTTTLARRCGVKVGDIIVAVNGVGYRRFPPDHDEASLVDVTLGIDLITLTSEEEGDEEREGAAVDASAANFAHTEGGHRPTSSVDEERKEREEKRERRGEFDKSRTITSARPGESYAKLLLKIRNVKSSSNPDDPPLVLSLERHGWDSRAHSWSRFLSARNGDVPAAMALIQGHERWRSEFFPIDLTEPSLQRLLKSRAVSVIDHLCDGRGMGRRGGGGRGEEDDDDDDDVKAPVVYIDFAMLQRTGAESDTLSSDVVKAFVVYTETLLSKSPDPRRPKSSQFVDLTGVSIKQGLQPGVLKKLYATFEPNYPETLEKMVLYPVPRLMVRAVNAMLSFVNEHTRKKFVITDDLDLVCKELGWDANEIEGCGGVNGYMKKHLHHGSSFVFD</sequence>
<accession>A0ABD3PBD2</accession>
<feature type="region of interest" description="Disordered" evidence="1">
    <location>
        <begin position="302"/>
        <end position="321"/>
    </location>
</feature>
<proteinExistence type="predicted"/>
<evidence type="ECO:0000313" key="4">
    <source>
        <dbReference type="Proteomes" id="UP001530315"/>
    </source>
</evidence>
<dbReference type="EMBL" id="JALLAZ020000905">
    <property type="protein sequence ID" value="KAL3785066.1"/>
    <property type="molecule type" value="Genomic_DNA"/>
</dbReference>
<dbReference type="Gene3D" id="3.40.525.10">
    <property type="entry name" value="CRAL-TRIO lipid binding domain"/>
    <property type="match status" value="1"/>
</dbReference>
<organism evidence="3 4">
    <name type="scientific">Stephanodiscus triporus</name>
    <dbReference type="NCBI Taxonomy" id="2934178"/>
    <lineage>
        <taxon>Eukaryota</taxon>
        <taxon>Sar</taxon>
        <taxon>Stramenopiles</taxon>
        <taxon>Ochrophyta</taxon>
        <taxon>Bacillariophyta</taxon>
        <taxon>Coscinodiscophyceae</taxon>
        <taxon>Thalassiosirophycidae</taxon>
        <taxon>Stephanodiscales</taxon>
        <taxon>Stephanodiscaceae</taxon>
        <taxon>Stephanodiscus</taxon>
    </lineage>
</organism>
<dbReference type="PANTHER" id="PTHR46277">
    <property type="entry name" value="OS03G0850700 PROTEIN"/>
    <property type="match status" value="1"/>
</dbReference>
<dbReference type="InterPro" id="IPR001251">
    <property type="entry name" value="CRAL-TRIO_dom"/>
</dbReference>
<feature type="domain" description="CRAL-TRIO" evidence="2">
    <location>
        <begin position="320"/>
        <end position="468"/>
    </location>
</feature>
<comment type="caution">
    <text evidence="3">The sequence shown here is derived from an EMBL/GenBank/DDBJ whole genome shotgun (WGS) entry which is preliminary data.</text>
</comment>
<feature type="compositionally biased region" description="Basic and acidic residues" evidence="1">
    <location>
        <begin position="176"/>
        <end position="196"/>
    </location>
</feature>
<dbReference type="Pfam" id="PF00650">
    <property type="entry name" value="CRAL_TRIO"/>
    <property type="match status" value="1"/>
</dbReference>
<name>A0ABD3PBD2_9STRA</name>
<gene>
    <name evidence="3" type="ORF">ACHAW5_001766</name>
</gene>
<dbReference type="PROSITE" id="PS50191">
    <property type="entry name" value="CRAL_TRIO"/>
    <property type="match status" value="1"/>
</dbReference>
<dbReference type="InterPro" id="IPR036865">
    <property type="entry name" value="CRAL-TRIO_dom_sf"/>
</dbReference>
<dbReference type="Proteomes" id="UP001530315">
    <property type="component" value="Unassembled WGS sequence"/>
</dbReference>
<evidence type="ECO:0000259" key="2">
    <source>
        <dbReference type="PROSITE" id="PS50191"/>
    </source>
</evidence>
<dbReference type="SUPFAM" id="SSF52087">
    <property type="entry name" value="CRAL/TRIO domain"/>
    <property type="match status" value="1"/>
</dbReference>
<dbReference type="PANTHER" id="PTHR46277:SF3">
    <property type="entry name" value="BINDING PROTEIN, PUTATIVE-RELATED"/>
    <property type="match status" value="1"/>
</dbReference>